<dbReference type="VEuPathDB" id="FungiDB:SeMB42_g06026"/>
<accession>A0A507CFU3</accession>
<reference evidence="1 2" key="1">
    <citation type="journal article" date="2019" name="Sci. Rep.">
        <title>Comparative genomics of chytrid fungi reveal insights into the obligate biotrophic and pathogenic lifestyle of Synchytrium endobioticum.</title>
        <authorList>
            <person name="van de Vossenberg B.T.L.H."/>
            <person name="Warris S."/>
            <person name="Nguyen H.D.T."/>
            <person name="van Gent-Pelzer M.P.E."/>
            <person name="Joly D.L."/>
            <person name="van de Geest H.C."/>
            <person name="Bonants P.J.M."/>
            <person name="Smith D.S."/>
            <person name="Levesque C.A."/>
            <person name="van der Lee T.A.J."/>
        </authorList>
    </citation>
    <scope>NUCLEOTIDE SEQUENCE [LARGE SCALE GENOMIC DNA]</scope>
    <source>
        <strain evidence="1 2">MB42</strain>
    </source>
</reference>
<evidence type="ECO:0000313" key="1">
    <source>
        <dbReference type="EMBL" id="TPX40380.1"/>
    </source>
</evidence>
<dbReference type="AlphaFoldDB" id="A0A507CFU3"/>
<sequence>MRPTVCRLFAARVAPVYLQRASFQMSRRDQERAFFRYLSTNAWQRYSHIAVSNFRRPSEFSPGLLSPHNRWPIAADIRRKARRGDMDSAGLEPSCKDVNYILL</sequence>
<gene>
    <name evidence="1" type="ORF">SeMB42_g06026</name>
</gene>
<keyword evidence="2" id="KW-1185">Reference proteome</keyword>
<name>A0A507CFU3_9FUNG</name>
<protein>
    <submittedName>
        <fullName evidence="1">Uncharacterized protein</fullName>
    </submittedName>
</protein>
<comment type="caution">
    <text evidence="1">The sequence shown here is derived from an EMBL/GenBank/DDBJ whole genome shotgun (WGS) entry which is preliminary data.</text>
</comment>
<evidence type="ECO:0000313" key="2">
    <source>
        <dbReference type="Proteomes" id="UP000317494"/>
    </source>
</evidence>
<dbReference type="Proteomes" id="UP000317494">
    <property type="component" value="Unassembled WGS sequence"/>
</dbReference>
<dbReference type="EMBL" id="QEAN01000316">
    <property type="protein sequence ID" value="TPX40380.1"/>
    <property type="molecule type" value="Genomic_DNA"/>
</dbReference>
<proteinExistence type="predicted"/>
<organism evidence="1 2">
    <name type="scientific">Synchytrium endobioticum</name>
    <dbReference type="NCBI Taxonomy" id="286115"/>
    <lineage>
        <taxon>Eukaryota</taxon>
        <taxon>Fungi</taxon>
        <taxon>Fungi incertae sedis</taxon>
        <taxon>Chytridiomycota</taxon>
        <taxon>Chytridiomycota incertae sedis</taxon>
        <taxon>Chytridiomycetes</taxon>
        <taxon>Synchytriales</taxon>
        <taxon>Synchytriaceae</taxon>
        <taxon>Synchytrium</taxon>
    </lineage>
</organism>